<evidence type="ECO:0000256" key="5">
    <source>
        <dbReference type="ARBA" id="ARBA00023077"/>
    </source>
</evidence>
<dbReference type="PROSITE" id="PS52016">
    <property type="entry name" value="TONB_DEPENDENT_REC_3"/>
    <property type="match status" value="1"/>
</dbReference>
<evidence type="ECO:0000256" key="8">
    <source>
        <dbReference type="PROSITE-ProRule" id="PRU01360"/>
    </source>
</evidence>
<dbReference type="PANTHER" id="PTHR47234:SF3">
    <property type="entry name" value="SECRETIN_TONB SHORT N-TERMINAL DOMAIN-CONTAINING PROTEIN"/>
    <property type="match status" value="1"/>
</dbReference>
<dbReference type="RefSeq" id="WP_184155379.1">
    <property type="nucleotide sequence ID" value="NZ_JACHKA010000001.1"/>
</dbReference>
<keyword evidence="5 9" id="KW-0798">TonB box</keyword>
<comment type="caution">
    <text evidence="13">The sequence shown here is derived from an EMBL/GenBank/DDBJ whole genome shotgun (WGS) entry which is preliminary data.</text>
</comment>
<dbReference type="InterPro" id="IPR037066">
    <property type="entry name" value="Plug_dom_sf"/>
</dbReference>
<dbReference type="PANTHER" id="PTHR47234">
    <property type="match status" value="1"/>
</dbReference>
<organism evidence="13 14">
    <name type="scientific">Sphingobium lignivorans</name>
    <dbReference type="NCBI Taxonomy" id="2735886"/>
    <lineage>
        <taxon>Bacteria</taxon>
        <taxon>Pseudomonadati</taxon>
        <taxon>Pseudomonadota</taxon>
        <taxon>Alphaproteobacteria</taxon>
        <taxon>Sphingomonadales</taxon>
        <taxon>Sphingomonadaceae</taxon>
        <taxon>Sphingobium</taxon>
    </lineage>
</organism>
<keyword evidence="10" id="KW-0732">Signal</keyword>
<evidence type="ECO:0000256" key="2">
    <source>
        <dbReference type="ARBA" id="ARBA00022448"/>
    </source>
</evidence>
<keyword evidence="2 8" id="KW-0813">Transport</keyword>
<keyword evidence="7 8" id="KW-0998">Cell outer membrane</keyword>
<evidence type="ECO:0000256" key="1">
    <source>
        <dbReference type="ARBA" id="ARBA00004571"/>
    </source>
</evidence>
<dbReference type="InterPro" id="IPR036942">
    <property type="entry name" value="Beta-barrel_TonB_sf"/>
</dbReference>
<evidence type="ECO:0000256" key="9">
    <source>
        <dbReference type="RuleBase" id="RU003357"/>
    </source>
</evidence>
<comment type="similarity">
    <text evidence="8 9">Belongs to the TonB-dependent receptor family.</text>
</comment>
<accession>A0ABR6NIL9</accession>
<protein>
    <submittedName>
        <fullName evidence="13">Outer membrane receptor protein involved in Fe transport</fullName>
    </submittedName>
</protein>
<dbReference type="SUPFAM" id="SSF56935">
    <property type="entry name" value="Porins"/>
    <property type="match status" value="1"/>
</dbReference>
<comment type="subcellular location">
    <subcellularLocation>
        <location evidence="1 8">Cell outer membrane</location>
        <topology evidence="1 8">Multi-pass membrane protein</topology>
    </subcellularLocation>
</comment>
<dbReference type="InterPro" id="IPR039426">
    <property type="entry name" value="TonB-dep_rcpt-like"/>
</dbReference>
<feature type="chain" id="PRO_5046264417" evidence="10">
    <location>
        <begin position="49"/>
        <end position="952"/>
    </location>
</feature>
<evidence type="ECO:0000313" key="13">
    <source>
        <dbReference type="EMBL" id="MBB5987110.1"/>
    </source>
</evidence>
<evidence type="ECO:0000256" key="10">
    <source>
        <dbReference type="SAM" id="SignalP"/>
    </source>
</evidence>
<keyword evidence="6 8" id="KW-0472">Membrane</keyword>
<feature type="signal peptide" evidence="10">
    <location>
        <begin position="1"/>
        <end position="48"/>
    </location>
</feature>
<feature type="domain" description="TonB-dependent receptor plug" evidence="12">
    <location>
        <begin position="87"/>
        <end position="196"/>
    </location>
</feature>
<keyword evidence="13" id="KW-0675">Receptor</keyword>
<dbReference type="Gene3D" id="2.170.130.10">
    <property type="entry name" value="TonB-dependent receptor, plug domain"/>
    <property type="match status" value="1"/>
</dbReference>
<proteinExistence type="inferred from homology"/>
<reference evidence="13 14" key="1">
    <citation type="submission" date="2020-08" db="EMBL/GenBank/DDBJ databases">
        <title>Exploring microbial biodiversity for novel pathways involved in the catabolism of aromatic compounds derived from lignin.</title>
        <authorList>
            <person name="Elkins J."/>
        </authorList>
    </citation>
    <scope>NUCLEOTIDE SEQUENCE [LARGE SCALE GENOMIC DNA]</scope>
    <source>
        <strain evidence="13 14">B1D3A</strain>
    </source>
</reference>
<evidence type="ECO:0000256" key="4">
    <source>
        <dbReference type="ARBA" id="ARBA00022692"/>
    </source>
</evidence>
<dbReference type="EMBL" id="JACHKA010000001">
    <property type="protein sequence ID" value="MBB5987110.1"/>
    <property type="molecule type" value="Genomic_DNA"/>
</dbReference>
<evidence type="ECO:0000259" key="12">
    <source>
        <dbReference type="Pfam" id="PF07715"/>
    </source>
</evidence>
<keyword evidence="3 8" id="KW-1134">Transmembrane beta strand</keyword>
<name>A0ABR6NIL9_9SPHN</name>
<feature type="domain" description="TonB-dependent receptor-like beta-barrel" evidence="11">
    <location>
        <begin position="381"/>
        <end position="914"/>
    </location>
</feature>
<sequence length="952" mass="102363">MILRLDPAAASMAPQLPFTAHSVAWRTSASRLGLVVACLMGVAGNAHAQAGSAEQQGEGVEVAEASDSGAASNQDLVITGSRITGFSSPTPVTAVSSEQLALTGKYSVQQLQEDIPALIPNQATQMVSSPPGGSTFNLRGLGAQRTLLLVDGRRMAPTSPEGTTDVNILPVSLIQRVEIVTGGASAAYGSDAVAGAVNLFLKKDFQGVEAYGQLGLTSRGDSFERVGSLTWGDDFSGGRGHFVLAGSVFYSDGVSDQSSRKWGQHEWAQFANPLYVAGSNNGQPRLILTPNTRHSQMSYGGVIVAGPLRGTQFGPGGTPIPFNYGQYVGAVFMVGGDGSTFSPTGNLTPDIDRRSLYGRADYDLTDTVKLWVEGLYSRSHQRTDITPNYDSGSLTIQRDNAFLPDSIRQAMINNNITSFRFGRATLEQGFNIADSIYDVKRYAAGVEGSIGSNWRWSAYYQYADNKYNYRIFNNRIQSRWLAAIDAVLDPATGTIKCRSTLTNPNNGCVPANVFGPNSISQSAVDYITGTMQLLQTQTQHDAAFNIEGTLLKNWAGDVHLAFGGEYRRDATEGTVDATSAARDWRVLNPQPLSGAQSVREGYVETLVPLLADLPFARSLDLNAALRYTDYTISGGVTTWKIGLNYVLNDAVRVRATRSRDIRAPNINELFQSQGSNPGQIIDPLTNQNISTNWSSGGNPDLVPEKADSWTAGVVLSPGFLPGLQLSIDYYDISISGAISLLAAQQVVDGCYILKQTNLCSGVTRDPVSNAITSVAAVRFNADEVKTQGLDIEVAYRTGLTNISENWNGNISFRLLGTYVGKLATTSSGVTIDRAGQVQGGGAPHWRVNLNTIYRDGPLTLNTQLRWVQGGKRDATFVEGIDINDNRVGGRFYVNTSADYDLNDVFAVFLKVDNLFDNDPPVTTNGVAAPQTATSPYYDVLGRRYAAGVRARF</sequence>
<keyword evidence="14" id="KW-1185">Reference proteome</keyword>
<evidence type="ECO:0000259" key="11">
    <source>
        <dbReference type="Pfam" id="PF00593"/>
    </source>
</evidence>
<dbReference type="Pfam" id="PF00593">
    <property type="entry name" value="TonB_dep_Rec_b-barrel"/>
    <property type="match status" value="1"/>
</dbReference>
<dbReference type="Proteomes" id="UP001138540">
    <property type="component" value="Unassembled WGS sequence"/>
</dbReference>
<evidence type="ECO:0000313" key="14">
    <source>
        <dbReference type="Proteomes" id="UP001138540"/>
    </source>
</evidence>
<dbReference type="InterPro" id="IPR000531">
    <property type="entry name" value="Beta-barrel_TonB"/>
</dbReference>
<dbReference type="Pfam" id="PF07715">
    <property type="entry name" value="Plug"/>
    <property type="match status" value="1"/>
</dbReference>
<evidence type="ECO:0000256" key="7">
    <source>
        <dbReference type="ARBA" id="ARBA00023237"/>
    </source>
</evidence>
<dbReference type="InterPro" id="IPR012910">
    <property type="entry name" value="Plug_dom"/>
</dbReference>
<evidence type="ECO:0000256" key="6">
    <source>
        <dbReference type="ARBA" id="ARBA00023136"/>
    </source>
</evidence>
<gene>
    <name evidence="13" type="ORF">HNP60_003084</name>
</gene>
<keyword evidence="4 8" id="KW-0812">Transmembrane</keyword>
<evidence type="ECO:0000256" key="3">
    <source>
        <dbReference type="ARBA" id="ARBA00022452"/>
    </source>
</evidence>
<dbReference type="Gene3D" id="2.40.170.20">
    <property type="entry name" value="TonB-dependent receptor, beta-barrel domain"/>
    <property type="match status" value="1"/>
</dbReference>